<evidence type="ECO:0000313" key="3">
    <source>
        <dbReference type="EMBL" id="PVH22100.1"/>
    </source>
</evidence>
<dbReference type="AlphaFoldDB" id="A0A2V1AVG0"/>
<proteinExistence type="predicted"/>
<dbReference type="GO" id="GO:0006120">
    <property type="term" value="P:mitochondrial electron transport, NADH to ubiquinone"/>
    <property type="evidence" value="ECO:0007669"/>
    <property type="project" value="TreeGrafter"/>
</dbReference>
<dbReference type="OrthoDB" id="307899at2759"/>
<reference evidence="3 4" key="1">
    <citation type="submission" date="2017-12" db="EMBL/GenBank/DDBJ databases">
        <title>Genome Sequence of a Multidrug-Resistant Candida haemulonii Isolate from a Patient with Chronic Leg Ulcers in Israel.</title>
        <authorList>
            <person name="Chow N.A."/>
            <person name="Gade L."/>
            <person name="Batra D."/>
            <person name="Rowe L.A."/>
            <person name="Ben-Ami R."/>
            <person name="Loparev V.N."/>
            <person name="Litvintseva A.P."/>
        </authorList>
    </citation>
    <scope>NUCLEOTIDE SEQUENCE [LARGE SCALE GENOMIC DNA]</scope>
    <source>
        <strain evidence="3 4">B11899</strain>
    </source>
</reference>
<dbReference type="InterPro" id="IPR019401">
    <property type="entry name" value="Znf_CHCC"/>
</dbReference>
<sequence length="154" mass="17586">MLSRHSKHFFSTFERRLQTVLTPVSRKTTTGLTKEELQHNPNAVQAPNRAKPWTASQQSRDDAISRNAVRFVQRDLEEQPQPYAAIDLIAKEPIRYLEHDNIAVCDGNKGSTLQGHPKVFINLDQPKAATCGYCGLRYAKEEHRDIIEKGEKQF</sequence>
<evidence type="ECO:0000259" key="2">
    <source>
        <dbReference type="Pfam" id="PF10276"/>
    </source>
</evidence>
<dbReference type="STRING" id="45357.A0A2V1AVG0"/>
<dbReference type="PANTHER" id="PTHR13156">
    <property type="entry name" value="NADH-UBIQUINONE OXIDOREDUCTASE 13 KD-A SUBUNIT"/>
    <property type="match status" value="1"/>
</dbReference>
<dbReference type="Proteomes" id="UP000244309">
    <property type="component" value="Unassembled WGS sequence"/>
</dbReference>
<evidence type="ECO:0000313" key="4">
    <source>
        <dbReference type="Proteomes" id="UP000244309"/>
    </source>
</evidence>
<feature type="domain" description="Zinc finger CHCC-type" evidence="2">
    <location>
        <begin position="101"/>
        <end position="138"/>
    </location>
</feature>
<dbReference type="Gene3D" id="2.60.260.40">
    <property type="entry name" value="q5lls5 like domains"/>
    <property type="match status" value="1"/>
</dbReference>
<dbReference type="EMBL" id="PKFO01000006">
    <property type="protein sequence ID" value="PVH22100.1"/>
    <property type="molecule type" value="Genomic_DNA"/>
</dbReference>
<dbReference type="GO" id="GO:0005739">
    <property type="term" value="C:mitochondrion"/>
    <property type="evidence" value="ECO:0007669"/>
    <property type="project" value="GOC"/>
</dbReference>
<dbReference type="PANTHER" id="PTHR13156:SF0">
    <property type="entry name" value="NADH DEHYDROGENASE [UBIQUINONE] IRON-SULFUR PROTEIN 6, MITOCHONDRIAL"/>
    <property type="match status" value="1"/>
</dbReference>
<dbReference type="RefSeq" id="XP_025343040.1">
    <property type="nucleotide sequence ID" value="XM_025488378.1"/>
</dbReference>
<feature type="region of interest" description="Disordered" evidence="1">
    <location>
        <begin position="38"/>
        <end position="62"/>
    </location>
</feature>
<gene>
    <name evidence="3" type="ORF">CXQ85_004769</name>
</gene>
<dbReference type="Pfam" id="PF10276">
    <property type="entry name" value="zf-CHCC"/>
    <property type="match status" value="1"/>
</dbReference>
<protein>
    <recommendedName>
        <fullName evidence="2">Zinc finger CHCC-type domain-containing protein</fullName>
    </recommendedName>
</protein>
<name>A0A2V1AVG0_9ASCO</name>
<dbReference type="FunFam" id="2.60.260.40:FF:000004">
    <property type="entry name" value="Lactobacillus shifted protein"/>
    <property type="match status" value="1"/>
</dbReference>
<accession>A0A2V1AVG0</accession>
<dbReference type="VEuPathDB" id="FungiDB:CXQ85_004769"/>
<dbReference type="GeneID" id="37010099"/>
<organism evidence="3 4">
    <name type="scientific">Candidozyma haemuli</name>
    <dbReference type="NCBI Taxonomy" id="45357"/>
    <lineage>
        <taxon>Eukaryota</taxon>
        <taxon>Fungi</taxon>
        <taxon>Dikarya</taxon>
        <taxon>Ascomycota</taxon>
        <taxon>Saccharomycotina</taxon>
        <taxon>Pichiomycetes</taxon>
        <taxon>Metschnikowiaceae</taxon>
        <taxon>Candidozyma</taxon>
    </lineage>
</organism>
<comment type="caution">
    <text evidence="3">The sequence shown here is derived from an EMBL/GenBank/DDBJ whole genome shotgun (WGS) entry which is preliminary data.</text>
</comment>
<keyword evidence="4" id="KW-1185">Reference proteome</keyword>
<evidence type="ECO:0000256" key="1">
    <source>
        <dbReference type="SAM" id="MobiDB-lite"/>
    </source>
</evidence>